<gene>
    <name evidence="1" type="primary">KLHL13_3</name>
    <name evidence="1" type="ORF">FOZ60_003518</name>
</gene>
<proteinExistence type="predicted"/>
<dbReference type="EMBL" id="JABANP010000174">
    <property type="protein sequence ID" value="KAF4687763.1"/>
    <property type="molecule type" value="Genomic_DNA"/>
</dbReference>
<accession>A0A7J6NV69</accession>
<name>A0A7J6NV69_PEROL</name>
<dbReference type="AlphaFoldDB" id="A0A7J6NV69"/>
<dbReference type="Proteomes" id="UP000541610">
    <property type="component" value="Unassembled WGS sequence"/>
</dbReference>
<comment type="caution">
    <text evidence="1">The sequence shown here is derived from an EMBL/GenBank/DDBJ whole genome shotgun (WGS) entry which is preliminary data.</text>
</comment>
<evidence type="ECO:0000313" key="1">
    <source>
        <dbReference type="EMBL" id="KAF4687763.1"/>
    </source>
</evidence>
<sequence>MFFVASSVALKVSPIGGVISVAFTLSYNVTLKPPDEKAASIVAASEPFSYCECLIYDWDFKRWGRSTKVTVNVYFKANAKRSRSWILPETLKEVFIRTFLLLPIWEALQRSLIEGIMDAFAEEVVNREAVREDELDNKNGDT</sequence>
<organism evidence="1 2">
    <name type="scientific">Perkinsus olseni</name>
    <name type="common">Perkinsus atlanticus</name>
    <dbReference type="NCBI Taxonomy" id="32597"/>
    <lineage>
        <taxon>Eukaryota</taxon>
        <taxon>Sar</taxon>
        <taxon>Alveolata</taxon>
        <taxon>Perkinsozoa</taxon>
        <taxon>Perkinsea</taxon>
        <taxon>Perkinsida</taxon>
        <taxon>Perkinsidae</taxon>
        <taxon>Perkinsus</taxon>
    </lineage>
</organism>
<evidence type="ECO:0000313" key="2">
    <source>
        <dbReference type="Proteomes" id="UP000541610"/>
    </source>
</evidence>
<reference evidence="1 2" key="1">
    <citation type="submission" date="2020-04" db="EMBL/GenBank/DDBJ databases">
        <title>Perkinsus olseni comparative genomics.</title>
        <authorList>
            <person name="Bogema D.R."/>
        </authorList>
    </citation>
    <scope>NUCLEOTIDE SEQUENCE [LARGE SCALE GENOMIC DNA]</scope>
    <source>
        <strain evidence="1">00978-12</strain>
    </source>
</reference>
<protein>
    <submittedName>
        <fullName evidence="1">Kelch-like</fullName>
    </submittedName>
</protein>